<dbReference type="GO" id="GO:0044550">
    <property type="term" value="P:secondary metabolite biosynthetic process"/>
    <property type="evidence" value="ECO:0007669"/>
    <property type="project" value="TreeGrafter"/>
</dbReference>
<proteinExistence type="predicted"/>
<dbReference type="PANTHER" id="PTHR45527">
    <property type="entry name" value="NONRIBOSOMAL PEPTIDE SYNTHETASE"/>
    <property type="match status" value="1"/>
</dbReference>
<evidence type="ECO:0000256" key="1">
    <source>
        <dbReference type="ARBA" id="ARBA00022598"/>
    </source>
</evidence>
<dbReference type="Pfam" id="PF00501">
    <property type="entry name" value="AMP-binding"/>
    <property type="match status" value="1"/>
</dbReference>
<comment type="caution">
    <text evidence="3">The sequence shown here is derived from an EMBL/GenBank/DDBJ whole genome shotgun (WGS) entry which is preliminary data.</text>
</comment>
<organism evidence="3">
    <name type="scientific">Streptomyces sp. SID7499</name>
    <dbReference type="NCBI Taxonomy" id="2706086"/>
    <lineage>
        <taxon>Bacteria</taxon>
        <taxon>Bacillati</taxon>
        <taxon>Actinomycetota</taxon>
        <taxon>Actinomycetes</taxon>
        <taxon>Kitasatosporales</taxon>
        <taxon>Streptomycetaceae</taxon>
        <taxon>Streptomyces</taxon>
    </lineage>
</organism>
<dbReference type="EMBL" id="JAAGMN010005460">
    <property type="protein sequence ID" value="NEE15194.1"/>
    <property type="molecule type" value="Genomic_DNA"/>
</dbReference>
<evidence type="ECO:0000313" key="3">
    <source>
        <dbReference type="EMBL" id="NEE15194.1"/>
    </source>
</evidence>
<dbReference type="GO" id="GO:0016874">
    <property type="term" value="F:ligase activity"/>
    <property type="evidence" value="ECO:0007669"/>
    <property type="project" value="UniProtKB-KW"/>
</dbReference>
<dbReference type="GO" id="GO:0031177">
    <property type="term" value="F:phosphopantetheine binding"/>
    <property type="evidence" value="ECO:0007669"/>
    <property type="project" value="TreeGrafter"/>
</dbReference>
<dbReference type="SUPFAM" id="SSF56801">
    <property type="entry name" value="Acetyl-CoA synthetase-like"/>
    <property type="match status" value="1"/>
</dbReference>
<dbReference type="GO" id="GO:0005737">
    <property type="term" value="C:cytoplasm"/>
    <property type="evidence" value="ECO:0007669"/>
    <property type="project" value="TreeGrafter"/>
</dbReference>
<evidence type="ECO:0000259" key="2">
    <source>
        <dbReference type="Pfam" id="PF00501"/>
    </source>
</evidence>
<dbReference type="PANTHER" id="PTHR45527:SF10">
    <property type="entry name" value="PYOCHELIN SYNTHASE PCHF"/>
    <property type="match status" value="1"/>
</dbReference>
<keyword evidence="1" id="KW-0436">Ligase</keyword>
<dbReference type="InterPro" id="IPR000873">
    <property type="entry name" value="AMP-dep_synth/lig_dom"/>
</dbReference>
<dbReference type="Gene3D" id="3.40.50.12780">
    <property type="entry name" value="N-terminal domain of ligase-like"/>
    <property type="match status" value="1"/>
</dbReference>
<feature type="non-terminal residue" evidence="3">
    <location>
        <position position="1"/>
    </location>
</feature>
<dbReference type="AlphaFoldDB" id="A0A6G3XBZ7"/>
<dbReference type="InterPro" id="IPR042099">
    <property type="entry name" value="ANL_N_sf"/>
</dbReference>
<accession>A0A6G3XBZ7</accession>
<feature type="non-terminal residue" evidence="3">
    <location>
        <position position="130"/>
    </location>
</feature>
<feature type="domain" description="AMP-dependent synthetase/ligase" evidence="2">
    <location>
        <begin position="7"/>
        <end position="78"/>
    </location>
</feature>
<dbReference type="GO" id="GO:0000036">
    <property type="term" value="F:acyl carrier activity"/>
    <property type="evidence" value="ECO:0007669"/>
    <property type="project" value="TreeGrafter"/>
</dbReference>
<name>A0A6G3XBZ7_9ACTN</name>
<gene>
    <name evidence="3" type="ORF">G3M58_53135</name>
</gene>
<sequence>LSEGAGVRVVSVGGPTETTLWNIWHPVDRLDPERRSIPYGTPIANTRYRILDDRMRDRPVGATGEMYCSGVGVARGYWDDPERTAASFMTHPRTHERLYRTGDRGRFLADGSIEFIGRADFQVKVNGHRI</sequence>
<protein>
    <submittedName>
        <fullName evidence="3">AMP-binding protein</fullName>
    </submittedName>
</protein>
<dbReference type="GO" id="GO:0043041">
    <property type="term" value="P:amino acid activation for nonribosomal peptide biosynthetic process"/>
    <property type="evidence" value="ECO:0007669"/>
    <property type="project" value="TreeGrafter"/>
</dbReference>
<reference evidence="3" key="1">
    <citation type="submission" date="2020-01" db="EMBL/GenBank/DDBJ databases">
        <title>Insect and environment-associated Actinomycetes.</title>
        <authorList>
            <person name="Currrie C."/>
            <person name="Chevrette M."/>
            <person name="Carlson C."/>
            <person name="Stubbendieck R."/>
            <person name="Wendt-Pienkowski E."/>
        </authorList>
    </citation>
    <scope>NUCLEOTIDE SEQUENCE</scope>
    <source>
        <strain evidence="3">SID7499</strain>
    </source>
</reference>